<dbReference type="EMBL" id="WIXE01000701">
    <property type="protein sequence ID" value="KAK5986333.1"/>
    <property type="molecule type" value="Genomic_DNA"/>
</dbReference>
<dbReference type="PANTHER" id="PTHR10796">
    <property type="entry name" value="PATCHED-RELATED"/>
    <property type="match status" value="1"/>
</dbReference>
<feature type="transmembrane region" description="Helical" evidence="7">
    <location>
        <begin position="284"/>
        <end position="307"/>
    </location>
</feature>
<evidence type="ECO:0000256" key="3">
    <source>
        <dbReference type="ARBA" id="ARBA00022692"/>
    </source>
</evidence>
<feature type="transmembrane region" description="Helical" evidence="7">
    <location>
        <begin position="256"/>
        <end position="278"/>
    </location>
</feature>
<comment type="caution">
    <text evidence="9">The sequence shown here is derived from an EMBL/GenBank/DDBJ whole genome shotgun (WGS) entry which is preliminary data.</text>
</comment>
<evidence type="ECO:0000259" key="8">
    <source>
        <dbReference type="PROSITE" id="PS50156"/>
    </source>
</evidence>
<name>A0AAN8GF53_TRICO</name>
<feature type="domain" description="SSD" evidence="8">
    <location>
        <begin position="226"/>
        <end position="381"/>
    </location>
</feature>
<evidence type="ECO:0000256" key="4">
    <source>
        <dbReference type="ARBA" id="ARBA00022989"/>
    </source>
</evidence>
<dbReference type="PROSITE" id="PS50156">
    <property type="entry name" value="SSD"/>
    <property type="match status" value="1"/>
</dbReference>
<evidence type="ECO:0000313" key="10">
    <source>
        <dbReference type="Proteomes" id="UP001331761"/>
    </source>
</evidence>
<dbReference type="GO" id="GO:0006897">
    <property type="term" value="P:endocytosis"/>
    <property type="evidence" value="ECO:0007669"/>
    <property type="project" value="TreeGrafter"/>
</dbReference>
<accession>A0AAN8GF53</accession>
<dbReference type="GO" id="GO:0030659">
    <property type="term" value="C:cytoplasmic vesicle membrane"/>
    <property type="evidence" value="ECO:0007669"/>
    <property type="project" value="TreeGrafter"/>
</dbReference>
<dbReference type="SUPFAM" id="SSF82866">
    <property type="entry name" value="Multidrug efflux transporter AcrB transmembrane domain"/>
    <property type="match status" value="2"/>
</dbReference>
<dbReference type="InterPro" id="IPR000731">
    <property type="entry name" value="SSD"/>
</dbReference>
<dbReference type="AlphaFoldDB" id="A0AAN8GF53"/>
<feature type="transmembrane region" description="Helical" evidence="7">
    <location>
        <begin position="328"/>
        <end position="350"/>
    </location>
</feature>
<keyword evidence="10" id="KW-1185">Reference proteome</keyword>
<gene>
    <name evidence="9" type="ORF">GCK32_003546</name>
</gene>
<evidence type="ECO:0000256" key="5">
    <source>
        <dbReference type="ARBA" id="ARBA00023136"/>
    </source>
</evidence>
<evidence type="ECO:0000313" key="9">
    <source>
        <dbReference type="EMBL" id="KAK5986333.1"/>
    </source>
</evidence>
<dbReference type="InterPro" id="IPR003392">
    <property type="entry name" value="PTHD_SSD"/>
</dbReference>
<evidence type="ECO:0000256" key="2">
    <source>
        <dbReference type="ARBA" id="ARBA00005585"/>
    </source>
</evidence>
<feature type="transmembrane region" description="Helical" evidence="7">
    <location>
        <begin position="679"/>
        <end position="699"/>
    </location>
</feature>
<dbReference type="GO" id="GO:0018996">
    <property type="term" value="P:molting cycle, collagen and cuticulin-based cuticle"/>
    <property type="evidence" value="ECO:0007669"/>
    <property type="project" value="TreeGrafter"/>
</dbReference>
<feature type="transmembrane region" description="Helical" evidence="7">
    <location>
        <begin position="624"/>
        <end position="644"/>
    </location>
</feature>
<organism evidence="9 10">
    <name type="scientific">Trichostrongylus colubriformis</name>
    <name type="common">Black scour worm</name>
    <dbReference type="NCBI Taxonomy" id="6319"/>
    <lineage>
        <taxon>Eukaryota</taxon>
        <taxon>Metazoa</taxon>
        <taxon>Ecdysozoa</taxon>
        <taxon>Nematoda</taxon>
        <taxon>Chromadorea</taxon>
        <taxon>Rhabditida</taxon>
        <taxon>Rhabditina</taxon>
        <taxon>Rhabditomorpha</taxon>
        <taxon>Strongyloidea</taxon>
        <taxon>Trichostrongylidae</taxon>
        <taxon>Trichostrongylus</taxon>
    </lineage>
</organism>
<feature type="transmembrane region" description="Helical" evidence="7">
    <location>
        <begin position="224"/>
        <end position="244"/>
    </location>
</feature>
<dbReference type="Gene3D" id="1.20.1640.10">
    <property type="entry name" value="Multidrug efflux transporter AcrB transmembrane domain"/>
    <property type="match status" value="2"/>
</dbReference>
<proteinExistence type="inferred from homology"/>
<keyword evidence="5 7" id="KW-0472">Membrane</keyword>
<comment type="subcellular location">
    <subcellularLocation>
        <location evidence="1">Membrane</location>
        <topology evidence="1">Multi-pass membrane protein</topology>
    </subcellularLocation>
</comment>
<dbReference type="Proteomes" id="UP001331761">
    <property type="component" value="Unassembled WGS sequence"/>
</dbReference>
<evidence type="ECO:0000256" key="6">
    <source>
        <dbReference type="ARBA" id="ARBA00023180"/>
    </source>
</evidence>
<sequence>MRAVYSDLDGNAASVKAYPIGDSLINNTRIVYTDSKSPSHDEARILRTFLRQNGTLNAVEVIIDSRDNGSLLRSNYRQQLWNMINEINTKITVEDSSGHQLTYYDMCEPYCQKNEPVTAFLDVYNRNFSRVNATYPIMDILGKRIFIADNIYGVRLDNDTNNIVAFTTVSLQYLMVYPETKPLLEWEAKVVSLVYDSCKYDRLRSSIGSDRLIDAEMRKMGSSMAPFISVTLFLLMMFLMLCSLRYKRRESKLLEAIIGGVVPLLAEFTTIGLLSATGIAFQSIVVSTLFMILAIGIDDVFIMLAAWHSTDKSMDTPKRTAKMVQVSGSSMTITSLTNMISFGTGVFSSTLALQTFAIYSAVSSAICYFYQLMIFPALLTLTAHGEYRSGNDSRSDCLPEELTYIKYAGEFHDRAWKYLARLVVKPWMKHLTVLALISYWTATYYGISAARTELALQTVLPHGRSAQFKRRHDEILKEMQILVVVVTTPGDLRDPRRLANVSRMIEDYELTAYSYGPESTLCFLKPYMDFVEFREIQDEEEALSLQCCIGSFCASSGNLRTTTGTIWRVDYLTTKAVLIGDLVHFYQEMIPLVQEWRDISKKYSELGVYPYSPRSDYVDQSAKLGAVIWQTLFSAIICMGIAFIFFIPDIVSIAAAMFSLLSVNLGTPREKLEHAFLNIGWPAMQGILSTCLGGFSILIKPSYLGTVFAKTIFLVSVIGLIHGFIVLPVFLSMLTSLLKYGKSAIAPCKCDQPDKSISASATPPTGISDKATTDYVVMSN</sequence>
<protein>
    <submittedName>
        <fullName evidence="9">SSD domain-containing protein</fullName>
    </submittedName>
</protein>
<comment type="similarity">
    <text evidence="2">Belongs to the patched family.</text>
</comment>
<dbReference type="PANTHER" id="PTHR10796:SF104">
    <property type="entry name" value="SSD DOMAIN-CONTAINING PROTEIN"/>
    <property type="match status" value="1"/>
</dbReference>
<feature type="transmembrane region" description="Helical" evidence="7">
    <location>
        <begin position="650"/>
        <end position="667"/>
    </location>
</feature>
<reference evidence="9 10" key="1">
    <citation type="submission" date="2019-10" db="EMBL/GenBank/DDBJ databases">
        <title>Assembly and Annotation for the nematode Trichostrongylus colubriformis.</title>
        <authorList>
            <person name="Martin J."/>
        </authorList>
    </citation>
    <scope>NUCLEOTIDE SEQUENCE [LARGE SCALE GENOMIC DNA]</scope>
    <source>
        <strain evidence="9">G859</strain>
        <tissue evidence="9">Whole worm</tissue>
    </source>
</reference>
<dbReference type="Pfam" id="PF02460">
    <property type="entry name" value="Patched"/>
    <property type="match status" value="1"/>
</dbReference>
<dbReference type="GO" id="GO:0005886">
    <property type="term" value="C:plasma membrane"/>
    <property type="evidence" value="ECO:0007669"/>
    <property type="project" value="TreeGrafter"/>
</dbReference>
<feature type="transmembrane region" description="Helical" evidence="7">
    <location>
        <begin position="356"/>
        <end position="379"/>
    </location>
</feature>
<feature type="transmembrane region" description="Helical" evidence="7">
    <location>
        <begin position="711"/>
        <end position="734"/>
    </location>
</feature>
<dbReference type="InterPro" id="IPR051697">
    <property type="entry name" value="Patched_domain-protein"/>
</dbReference>
<keyword evidence="6" id="KW-0325">Glycoprotein</keyword>
<keyword evidence="4 7" id="KW-1133">Transmembrane helix</keyword>
<keyword evidence="3 7" id="KW-0812">Transmembrane</keyword>
<evidence type="ECO:0000256" key="1">
    <source>
        <dbReference type="ARBA" id="ARBA00004141"/>
    </source>
</evidence>
<evidence type="ECO:0000256" key="7">
    <source>
        <dbReference type="SAM" id="Phobius"/>
    </source>
</evidence>